<dbReference type="PROSITE" id="PS00134">
    <property type="entry name" value="TRYPSIN_HIS"/>
    <property type="match status" value="1"/>
</dbReference>
<feature type="compositionally biased region" description="Polar residues" evidence="9">
    <location>
        <begin position="391"/>
        <end position="402"/>
    </location>
</feature>
<feature type="compositionally biased region" description="Basic and acidic residues" evidence="9">
    <location>
        <begin position="361"/>
        <end position="375"/>
    </location>
</feature>
<dbReference type="InterPro" id="IPR033116">
    <property type="entry name" value="TRYPSIN_SER"/>
</dbReference>
<accession>A0A225WQ06</accession>
<feature type="domain" description="Peptidase S1" evidence="10">
    <location>
        <begin position="31"/>
        <end position="257"/>
    </location>
</feature>
<keyword evidence="8" id="KW-0720">Serine protease</keyword>
<dbReference type="PROSITE" id="PS50240">
    <property type="entry name" value="TRYPSIN_DOM"/>
    <property type="match status" value="1"/>
</dbReference>
<dbReference type="AlphaFoldDB" id="A0A225WQ06"/>
<dbReference type="EMBL" id="NBNE01000408">
    <property type="protein sequence ID" value="OWZ19726.1"/>
    <property type="molecule type" value="Genomic_DNA"/>
</dbReference>
<evidence type="ECO:0000256" key="4">
    <source>
        <dbReference type="ARBA" id="ARBA00022729"/>
    </source>
</evidence>
<dbReference type="Proteomes" id="UP000198211">
    <property type="component" value="Unassembled WGS sequence"/>
</dbReference>
<feature type="compositionally biased region" description="Polar residues" evidence="9">
    <location>
        <begin position="334"/>
        <end position="344"/>
    </location>
</feature>
<dbReference type="PRINTS" id="PR00722">
    <property type="entry name" value="CHYMOTRYPSIN"/>
</dbReference>
<dbReference type="InterPro" id="IPR009003">
    <property type="entry name" value="Peptidase_S1_PA"/>
</dbReference>
<evidence type="ECO:0000313" key="12">
    <source>
        <dbReference type="Proteomes" id="UP000198211"/>
    </source>
</evidence>
<gene>
    <name evidence="11" type="ORF">PHMEG_0005979</name>
</gene>
<keyword evidence="12" id="KW-1185">Reference proteome</keyword>
<dbReference type="InterPro" id="IPR050430">
    <property type="entry name" value="Peptidase_S1"/>
</dbReference>
<evidence type="ECO:0000313" key="11">
    <source>
        <dbReference type="EMBL" id="OWZ19726.1"/>
    </source>
</evidence>
<keyword evidence="8 11" id="KW-0645">Protease</keyword>
<evidence type="ECO:0000259" key="10">
    <source>
        <dbReference type="PROSITE" id="PS50240"/>
    </source>
</evidence>
<dbReference type="InterPro" id="IPR043504">
    <property type="entry name" value="Peptidase_S1_PA_chymotrypsin"/>
</dbReference>
<comment type="subcellular location">
    <subcellularLocation>
        <location evidence="1">Secreted</location>
    </subcellularLocation>
</comment>
<dbReference type="FunFam" id="2.40.10.10:FF:000068">
    <property type="entry name" value="transmembrane protease serine 2"/>
    <property type="match status" value="1"/>
</dbReference>
<comment type="caution">
    <text evidence="11">The sequence shown here is derived from an EMBL/GenBank/DDBJ whole genome shotgun (WGS) entry which is preliminary data.</text>
</comment>
<dbReference type="GO" id="GO:0005576">
    <property type="term" value="C:extracellular region"/>
    <property type="evidence" value="ECO:0007669"/>
    <property type="project" value="UniProtKB-SubCell"/>
</dbReference>
<evidence type="ECO:0000256" key="5">
    <source>
        <dbReference type="ARBA" id="ARBA00023026"/>
    </source>
</evidence>
<organism evidence="11 12">
    <name type="scientific">Phytophthora megakarya</name>
    <dbReference type="NCBI Taxonomy" id="4795"/>
    <lineage>
        <taxon>Eukaryota</taxon>
        <taxon>Sar</taxon>
        <taxon>Stramenopiles</taxon>
        <taxon>Oomycota</taxon>
        <taxon>Peronosporomycetes</taxon>
        <taxon>Peronosporales</taxon>
        <taxon>Peronosporaceae</taxon>
        <taxon>Phytophthora</taxon>
    </lineage>
</organism>
<dbReference type="CDD" id="cd00190">
    <property type="entry name" value="Tryp_SPc"/>
    <property type="match status" value="1"/>
</dbReference>
<keyword evidence="3" id="KW-0964">Secreted</keyword>
<evidence type="ECO:0000256" key="2">
    <source>
        <dbReference type="ARBA" id="ARBA00007664"/>
    </source>
</evidence>
<sequence>MATFGYLFSDVSSSDTTLEEDPGLTTEENRIYGGTEANIDKYPFLASLRYPIFDRTYCGGALIAPQYILTAGHCVITDEIAITVTFGTNDSTGSSSGEASSYEVINGFRHPLYKKESHAYDVGLLKLKKPIKRQTAKLCARDGSDNKIGTKATVLGWGRTENSDGLVSPVLNKLAIPIISNSDCAKFPKYVGRVTPGMLCAGIGDGRDTCNGDSGSPLIVDNDILIGCVSWGSKCGRQAGIFTRLTYVMDYIEDILDGGDGSKFGNGTSSEVLPPSSGLSKGSTFGNINTNIAWLLELINAMSVSDNKDIDAVNGEDAKTVEESSGSATEETTDPVQTVHTKTPTARRHSLDWLFASGSDNRSDDTVLTKGDKTTELPTPKRTKTLKSSEDSAYQGESATHH</sequence>
<dbReference type="STRING" id="4795.A0A225WQ06"/>
<dbReference type="InterPro" id="IPR001254">
    <property type="entry name" value="Trypsin_dom"/>
</dbReference>
<name>A0A225WQ06_9STRA</name>
<evidence type="ECO:0000256" key="7">
    <source>
        <dbReference type="ARBA" id="ARBA00023180"/>
    </source>
</evidence>
<keyword evidence="5" id="KW-0843">Virulence</keyword>
<dbReference type="PANTHER" id="PTHR24276">
    <property type="entry name" value="POLYSERASE-RELATED"/>
    <property type="match status" value="1"/>
</dbReference>
<evidence type="ECO:0000256" key="9">
    <source>
        <dbReference type="SAM" id="MobiDB-lite"/>
    </source>
</evidence>
<protein>
    <submittedName>
        <fullName evidence="11">Serine protease</fullName>
    </submittedName>
</protein>
<dbReference type="PANTHER" id="PTHR24276:SF98">
    <property type="entry name" value="FI18310P1-RELATED"/>
    <property type="match status" value="1"/>
</dbReference>
<reference evidence="12" key="1">
    <citation type="submission" date="2017-03" db="EMBL/GenBank/DDBJ databases">
        <title>Phytopthora megakarya and P. palmivora, two closely related causual agents of cacao black pod achieved similar genome size and gene model numbers by different mechanisms.</title>
        <authorList>
            <person name="Ali S."/>
            <person name="Shao J."/>
            <person name="Larry D.J."/>
            <person name="Kronmiller B."/>
            <person name="Shen D."/>
            <person name="Strem M.D."/>
            <person name="Melnick R.L."/>
            <person name="Guiltinan M.J."/>
            <person name="Tyler B.M."/>
            <person name="Meinhardt L.W."/>
            <person name="Bailey B.A."/>
        </authorList>
    </citation>
    <scope>NUCLEOTIDE SEQUENCE [LARGE SCALE GENOMIC DNA]</scope>
    <source>
        <strain evidence="12">zdho120</strain>
    </source>
</reference>
<evidence type="ECO:0000256" key="3">
    <source>
        <dbReference type="ARBA" id="ARBA00022525"/>
    </source>
</evidence>
<dbReference type="SUPFAM" id="SSF50494">
    <property type="entry name" value="Trypsin-like serine proteases"/>
    <property type="match status" value="1"/>
</dbReference>
<proteinExistence type="inferred from homology"/>
<comment type="similarity">
    <text evidence="2">Belongs to the peptidase S1 family.</text>
</comment>
<feature type="region of interest" description="Disordered" evidence="9">
    <location>
        <begin position="316"/>
        <end position="402"/>
    </location>
</feature>
<keyword evidence="8" id="KW-0378">Hydrolase</keyword>
<dbReference type="Pfam" id="PF00089">
    <property type="entry name" value="Trypsin"/>
    <property type="match status" value="1"/>
</dbReference>
<keyword evidence="4" id="KW-0732">Signal</keyword>
<evidence type="ECO:0000256" key="6">
    <source>
        <dbReference type="ARBA" id="ARBA00023157"/>
    </source>
</evidence>
<keyword evidence="7" id="KW-0325">Glycoprotein</keyword>
<dbReference type="OrthoDB" id="120597at2759"/>
<evidence type="ECO:0000256" key="1">
    <source>
        <dbReference type="ARBA" id="ARBA00004613"/>
    </source>
</evidence>
<dbReference type="InterPro" id="IPR001314">
    <property type="entry name" value="Peptidase_S1A"/>
</dbReference>
<dbReference type="GO" id="GO:0006508">
    <property type="term" value="P:proteolysis"/>
    <property type="evidence" value="ECO:0007669"/>
    <property type="project" value="UniProtKB-KW"/>
</dbReference>
<dbReference type="Gene3D" id="2.40.10.10">
    <property type="entry name" value="Trypsin-like serine proteases"/>
    <property type="match status" value="1"/>
</dbReference>
<dbReference type="GO" id="GO:0004252">
    <property type="term" value="F:serine-type endopeptidase activity"/>
    <property type="evidence" value="ECO:0007669"/>
    <property type="project" value="InterPro"/>
</dbReference>
<dbReference type="SMART" id="SM00020">
    <property type="entry name" value="Tryp_SPc"/>
    <property type="match status" value="1"/>
</dbReference>
<evidence type="ECO:0000256" key="8">
    <source>
        <dbReference type="RuleBase" id="RU363034"/>
    </source>
</evidence>
<dbReference type="InterPro" id="IPR018114">
    <property type="entry name" value="TRYPSIN_HIS"/>
</dbReference>
<dbReference type="PROSITE" id="PS00135">
    <property type="entry name" value="TRYPSIN_SER"/>
    <property type="match status" value="1"/>
</dbReference>
<keyword evidence="6" id="KW-1015">Disulfide bond</keyword>